<proteinExistence type="predicted"/>
<evidence type="ECO:0000259" key="1">
    <source>
        <dbReference type="Pfam" id="PF13392"/>
    </source>
</evidence>
<dbReference type="OrthoDB" id="3732358at2"/>
<keyword evidence="2" id="KW-0378">Hydrolase</keyword>
<organism evidence="2 3">
    <name type="scientific">Streptomyces lunaelactis</name>
    <dbReference type="NCBI Taxonomy" id="1535768"/>
    <lineage>
        <taxon>Bacteria</taxon>
        <taxon>Bacillati</taxon>
        <taxon>Actinomycetota</taxon>
        <taxon>Actinomycetes</taxon>
        <taxon>Kitasatosporales</taxon>
        <taxon>Streptomycetaceae</taxon>
        <taxon>Streptomyces</taxon>
    </lineage>
</organism>
<dbReference type="InterPro" id="IPR044930">
    <property type="entry name" value="Homing_endonuclease_His-Me"/>
</dbReference>
<dbReference type="InterPro" id="IPR044925">
    <property type="entry name" value="His-Me_finger_sf"/>
</dbReference>
<feature type="domain" description="HNH nuclease" evidence="1">
    <location>
        <begin position="54"/>
        <end position="97"/>
    </location>
</feature>
<dbReference type="Pfam" id="PF13392">
    <property type="entry name" value="HNH_3"/>
    <property type="match status" value="1"/>
</dbReference>
<keyword evidence="2" id="KW-0540">Nuclease</keyword>
<gene>
    <name evidence="2" type="ORF">SLUN_12940</name>
</gene>
<keyword evidence="3" id="KW-1185">Reference proteome</keyword>
<reference evidence="2 3" key="1">
    <citation type="submission" date="2018-01" db="EMBL/GenBank/DDBJ databases">
        <title>Complete genome sequence of Streptomyces lunaelactis MM109T, a Ferroverdin A producer isolated from cave moonmilk deposits.</title>
        <authorList>
            <person name="Naome A."/>
            <person name="Martinet L."/>
            <person name="Maciejewska M."/>
            <person name="Anderssen S."/>
            <person name="Adam D."/>
            <person name="Tenconi E."/>
            <person name="Deflandre B."/>
            <person name="Arguelles-Arias A."/>
            <person name="Calusinska M."/>
            <person name="Copieters W."/>
            <person name="Karim L."/>
            <person name="Hanikenne M."/>
            <person name="Baurain D."/>
            <person name="van Wezel G."/>
            <person name="Smargiasso N."/>
            <person name="de Pauw E."/>
            <person name="Delfosse P."/>
            <person name="Rigali S."/>
        </authorList>
    </citation>
    <scope>NUCLEOTIDE SEQUENCE [LARGE SCALE GENOMIC DNA]</scope>
    <source>
        <strain evidence="2 3">MM109</strain>
    </source>
</reference>
<accession>A0A2R4T1F4</accession>
<evidence type="ECO:0000313" key="3">
    <source>
        <dbReference type="Proteomes" id="UP000244201"/>
    </source>
</evidence>
<dbReference type="Gene3D" id="3.90.75.10">
    <property type="entry name" value="Homing Intron 3 (I-ppo) Encoded Endonuclease, Chain A"/>
    <property type="match status" value="1"/>
</dbReference>
<name>A0A2R4T1F4_9ACTN</name>
<dbReference type="SUPFAM" id="SSF54060">
    <property type="entry name" value="His-Me finger endonucleases"/>
    <property type="match status" value="1"/>
</dbReference>
<dbReference type="KEGG" id="slk:SLUN_12940"/>
<dbReference type="GO" id="GO:0004519">
    <property type="term" value="F:endonuclease activity"/>
    <property type="evidence" value="ECO:0007669"/>
    <property type="project" value="UniProtKB-KW"/>
</dbReference>
<dbReference type="InterPro" id="IPR003615">
    <property type="entry name" value="HNH_nuc"/>
</dbReference>
<keyword evidence="2" id="KW-0255">Endonuclease</keyword>
<protein>
    <submittedName>
        <fullName evidence="2">HNH endonuclease</fullName>
    </submittedName>
</protein>
<sequence>MKAIPITAPITEADTRRFWVKVALPNENGCLLWTAGKTSRGYGAFDHCGRKVVAHRFAYAALVGPVPEGLELDHLCRDRACVTPDHLEPVTHVENVRRGDAGTNQAVKTHCPQGHEYDDANTYAAPGNRRRCRGCHREHMRARRATQRTQGGAA</sequence>
<dbReference type="EMBL" id="CP026304">
    <property type="protein sequence ID" value="AVZ72963.1"/>
    <property type="molecule type" value="Genomic_DNA"/>
</dbReference>
<dbReference type="AlphaFoldDB" id="A0A2R4T1F4"/>
<evidence type="ECO:0000313" key="2">
    <source>
        <dbReference type="EMBL" id="AVZ72963.1"/>
    </source>
</evidence>
<dbReference type="GeneID" id="55656168"/>
<dbReference type="RefSeq" id="WP_108148641.1">
    <property type="nucleotide sequence ID" value="NZ_CP026304.1"/>
</dbReference>
<dbReference type="Proteomes" id="UP000244201">
    <property type="component" value="Chromosome"/>
</dbReference>